<feature type="transmembrane region" description="Helical" evidence="1">
    <location>
        <begin position="65"/>
        <end position="87"/>
    </location>
</feature>
<dbReference type="STRING" id="308853.SAMN05421752_10654"/>
<feature type="transmembrane region" description="Helical" evidence="1">
    <location>
        <begin position="93"/>
        <end position="113"/>
    </location>
</feature>
<evidence type="ECO:0000313" key="3">
    <source>
        <dbReference type="Proteomes" id="UP000185936"/>
    </source>
</evidence>
<evidence type="ECO:0000313" key="2">
    <source>
        <dbReference type="EMBL" id="SIR96337.1"/>
    </source>
</evidence>
<keyword evidence="1" id="KW-0472">Membrane</keyword>
<proteinExistence type="predicted"/>
<name>A0A1N7F7L5_9EURY</name>
<dbReference type="RefSeq" id="WP_076609000.1">
    <property type="nucleotide sequence ID" value="NZ_FTNR01000006.1"/>
</dbReference>
<keyword evidence="1" id="KW-0812">Transmembrane</keyword>
<dbReference type="OrthoDB" id="203413at2157"/>
<sequence>MNALDDAPESISRLIFLGIVFYFVLLAYAQLTAEPLAMFAAEFIFGVIAVSVGTVLYLAGRDRGLSAVLGAAVCLVAGGTLQFGFLFTRAPALDQASSVVVFVGIGLYIYTVWDTE</sequence>
<feature type="transmembrane region" description="Helical" evidence="1">
    <location>
        <begin position="12"/>
        <end position="31"/>
    </location>
</feature>
<dbReference type="Proteomes" id="UP000185936">
    <property type="component" value="Unassembled WGS sequence"/>
</dbReference>
<protein>
    <submittedName>
        <fullName evidence="2">Uncharacterized protein</fullName>
    </submittedName>
</protein>
<reference evidence="3" key="1">
    <citation type="submission" date="2017-01" db="EMBL/GenBank/DDBJ databases">
        <authorList>
            <person name="Varghese N."/>
            <person name="Submissions S."/>
        </authorList>
    </citation>
    <scope>NUCLEOTIDE SEQUENCE [LARGE SCALE GENOMIC DNA]</scope>
    <source>
        <strain evidence="3">type strain: HArc-</strain>
    </source>
</reference>
<dbReference type="AlphaFoldDB" id="A0A1N7F7L5"/>
<gene>
    <name evidence="2" type="ORF">SAMN05421752_10654</name>
</gene>
<feature type="transmembrane region" description="Helical" evidence="1">
    <location>
        <begin position="37"/>
        <end position="58"/>
    </location>
</feature>
<accession>A0A1N7F7L5</accession>
<organism evidence="2 3">
    <name type="scientific">Natronorubrum thiooxidans</name>
    <dbReference type="NCBI Taxonomy" id="308853"/>
    <lineage>
        <taxon>Archaea</taxon>
        <taxon>Methanobacteriati</taxon>
        <taxon>Methanobacteriota</taxon>
        <taxon>Stenosarchaea group</taxon>
        <taxon>Halobacteria</taxon>
        <taxon>Halobacteriales</taxon>
        <taxon>Natrialbaceae</taxon>
        <taxon>Natronorubrum</taxon>
    </lineage>
</organism>
<keyword evidence="1" id="KW-1133">Transmembrane helix</keyword>
<dbReference type="EMBL" id="FTNR01000006">
    <property type="protein sequence ID" value="SIR96337.1"/>
    <property type="molecule type" value="Genomic_DNA"/>
</dbReference>
<keyword evidence="3" id="KW-1185">Reference proteome</keyword>
<evidence type="ECO:0000256" key="1">
    <source>
        <dbReference type="SAM" id="Phobius"/>
    </source>
</evidence>